<dbReference type="InterPro" id="IPR023296">
    <property type="entry name" value="Glyco_hydro_beta-prop_sf"/>
</dbReference>
<dbReference type="Pfam" id="PF04041">
    <property type="entry name" value="Glyco_hydro_130"/>
    <property type="match status" value="1"/>
</dbReference>
<dbReference type="HAMAP" id="MF_00928">
    <property type="entry name" value="Man_Glc_phosphorylase"/>
    <property type="match status" value="1"/>
</dbReference>
<dbReference type="PANTHER" id="PTHR34106">
    <property type="entry name" value="GLYCOSIDASE"/>
    <property type="match status" value="1"/>
</dbReference>
<dbReference type="GO" id="GO:0071555">
    <property type="term" value="P:cell wall organization"/>
    <property type="evidence" value="ECO:0007669"/>
    <property type="project" value="UniProtKB-KW"/>
</dbReference>
<gene>
    <name evidence="5" type="ORF">IC612_09310</name>
</gene>
<comment type="similarity">
    <text evidence="3 4">Belongs to the glycosyl hydrolase 130 family.</text>
</comment>
<dbReference type="GO" id="GO:0005975">
    <property type="term" value="P:carbohydrate metabolic process"/>
    <property type="evidence" value="ECO:0007669"/>
    <property type="project" value="UniProtKB-UniRule"/>
</dbReference>
<evidence type="ECO:0000313" key="6">
    <source>
        <dbReference type="Proteomes" id="UP000694480"/>
    </source>
</evidence>
<dbReference type="EC" id="2.4.1.281" evidence="4"/>
<keyword evidence="4" id="KW-0961">Cell wall biogenesis/degradation</keyword>
<keyword evidence="5" id="KW-0378">Hydrolase</keyword>
<evidence type="ECO:0000256" key="1">
    <source>
        <dbReference type="ARBA" id="ARBA00022676"/>
    </source>
</evidence>
<dbReference type="AlphaFoldDB" id="A0A930YXE1"/>
<evidence type="ECO:0000256" key="4">
    <source>
        <dbReference type="HAMAP-Rule" id="MF_00928"/>
    </source>
</evidence>
<evidence type="ECO:0000313" key="5">
    <source>
        <dbReference type="EMBL" id="MBF5027993.1"/>
    </source>
</evidence>
<comment type="catalytic activity">
    <reaction evidence="4">
        <text>beta-D-mannosyl-(1-&gt;4)-D-glucose + phosphate = alpha-D-mannose 1-phosphate + D-glucose</text>
        <dbReference type="Rhea" id="RHEA:32531"/>
        <dbReference type="ChEBI" id="CHEBI:4167"/>
        <dbReference type="ChEBI" id="CHEBI:43474"/>
        <dbReference type="ChEBI" id="CHEBI:58409"/>
        <dbReference type="ChEBI" id="CHEBI:64351"/>
        <dbReference type="EC" id="2.4.1.281"/>
    </reaction>
</comment>
<keyword evidence="2 4" id="KW-0808">Transferase</keyword>
<sequence length="394" mass="44006">MDTNALFLQRKENLWSEYNALITRSNHPSEKCSNGIFSRFKNPVITRNHIPLNWRYHFNVSQNPYLMERVGINATFNAGALLFNGKYVLCVRVEANNRKSFFAIAESPNGIDNFTFWDAPCVIPSIEGNPDTNLYDMRLIAHQDGWIYGIFCTERKDPHAAPGDTSAAVANAGIVRTKDLRHFERLPDLISTSGQQRNVVLHPEFIDGKYAVYTRPQDGFIDVGSGGGIGLGYIKDMLNPVVEEESIIFGKTYHTVYELKNGLGPAPIKTSKGWLHLAHGVRNTAAGLRYTLYAFMTDLHDIKKVTHIPAGHLMAPEGKERVGDVSNVLFSNGWIVDPNGRILIYYASSDSRLHVAETSVEQLIDYVENTASDSLTSTGTVEEIIRLIESNAQE</sequence>
<evidence type="ECO:0000256" key="2">
    <source>
        <dbReference type="ARBA" id="ARBA00022679"/>
    </source>
</evidence>
<evidence type="ECO:0000256" key="3">
    <source>
        <dbReference type="ARBA" id="ARBA00024356"/>
    </source>
</evidence>
<keyword evidence="4" id="KW-0119">Carbohydrate metabolism</keyword>
<reference evidence="5" key="1">
    <citation type="submission" date="2020-11" db="EMBL/GenBank/DDBJ databases">
        <title>Genome seq and assembly of Planobacterium sp.</title>
        <authorList>
            <person name="Chhetri G."/>
        </authorList>
    </citation>
    <scope>NUCLEOTIDE SEQUENCE</scope>
    <source>
        <strain evidence="5">GCR5</strain>
    </source>
</reference>
<proteinExistence type="inferred from homology"/>
<keyword evidence="1 4" id="KW-0328">Glycosyltransferase</keyword>
<dbReference type="SUPFAM" id="SSF75005">
    <property type="entry name" value="Arabinanase/levansucrase/invertase"/>
    <property type="match status" value="1"/>
</dbReference>
<dbReference type="Proteomes" id="UP000694480">
    <property type="component" value="Unassembled WGS sequence"/>
</dbReference>
<comment type="caution">
    <text evidence="5">The sequence shown here is derived from an EMBL/GenBank/DDBJ whole genome shotgun (WGS) entry which is preliminary data.</text>
</comment>
<dbReference type="InterPro" id="IPR007184">
    <property type="entry name" value="Mannoside_phosphorylase"/>
</dbReference>
<keyword evidence="6" id="KW-1185">Reference proteome</keyword>
<comment type="function">
    <text evidence="4">Converts 4-O-beta-D-mannopyranosyl-D-glucopyranose (Man-Glc) to mannose 1-phosphate (Man1P) and glucose.</text>
</comment>
<dbReference type="GO" id="GO:0016758">
    <property type="term" value="F:hexosyltransferase activity"/>
    <property type="evidence" value="ECO:0007669"/>
    <property type="project" value="UniProtKB-UniRule"/>
</dbReference>
<protein>
    <recommendedName>
        <fullName evidence="4">4-O-beta-D-mannosyl-D-glucose phosphorylase</fullName>
        <shortName evidence="4">MGP</shortName>
        <shortName evidence="4">Mannosylglucose phosphorylase</shortName>
        <ecNumber evidence="4">2.4.1.281</ecNumber>
    </recommendedName>
</protein>
<keyword evidence="5" id="KW-0326">Glycosidase</keyword>
<dbReference type="GO" id="GO:0016798">
    <property type="term" value="F:hydrolase activity, acting on glycosyl bonds"/>
    <property type="evidence" value="ECO:0007669"/>
    <property type="project" value="UniProtKB-KW"/>
</dbReference>
<name>A0A930YXE1_9FLAO</name>
<dbReference type="Gene3D" id="2.115.10.20">
    <property type="entry name" value="Glycosyl hydrolase domain, family 43"/>
    <property type="match status" value="1"/>
</dbReference>
<dbReference type="RefSeq" id="WP_194739918.1">
    <property type="nucleotide sequence ID" value="NZ_JADKYY010000013.1"/>
</dbReference>
<dbReference type="PIRSF" id="PIRSF016202">
    <property type="entry name" value="PH1107"/>
    <property type="match status" value="1"/>
</dbReference>
<dbReference type="InterPro" id="IPR028583">
    <property type="entry name" value="Man_Glc_phosphorylase"/>
</dbReference>
<dbReference type="PANTHER" id="PTHR34106:SF1">
    <property type="entry name" value="1,4-BETA-MANNOSYL-N-ACETYLGLUCOSAMINE PHOSPHORYLASE"/>
    <property type="match status" value="1"/>
</dbReference>
<accession>A0A930YXE1</accession>
<dbReference type="EMBL" id="JADKYY010000013">
    <property type="protein sequence ID" value="MBF5027993.1"/>
    <property type="molecule type" value="Genomic_DNA"/>
</dbReference>
<organism evidence="5 6">
    <name type="scientific">Planobacterium oryzisoli</name>
    <dbReference type="NCBI Taxonomy" id="2771435"/>
    <lineage>
        <taxon>Bacteria</taxon>
        <taxon>Pseudomonadati</taxon>
        <taxon>Bacteroidota</taxon>
        <taxon>Flavobacteriia</taxon>
        <taxon>Flavobacteriales</taxon>
        <taxon>Weeksellaceae</taxon>
        <taxon>Chryseobacterium group</taxon>
        <taxon>Chryseobacterium</taxon>
    </lineage>
</organism>